<dbReference type="PROSITE" id="PS51257">
    <property type="entry name" value="PROKAR_LIPOPROTEIN"/>
    <property type="match status" value="1"/>
</dbReference>
<sequence length="174" mass="19808">MKSLVLLYGSVLFFSACKREKDAYLRSFTREQSDCLAALCEQVIPADDAPGATDAGVVYYIDTVVSLHFPELRDTYQKGISALQASCRALYNSPFESLSSEKQIAVMKQMENQTLPEEYWKEISSGSFMEMIVRHTMQGFYGSPRHGGNKDYVSYRMLKLDYPLLIGQNRYRHG</sequence>
<accession>A0A5J4QXG2</accession>
<proteinExistence type="predicted"/>
<organism evidence="1">
    <name type="scientific">termite gut metagenome</name>
    <dbReference type="NCBI Taxonomy" id="433724"/>
    <lineage>
        <taxon>unclassified sequences</taxon>
        <taxon>metagenomes</taxon>
        <taxon>organismal metagenomes</taxon>
    </lineage>
</organism>
<gene>
    <name evidence="1" type="ORF">EZS27_025222</name>
</gene>
<evidence type="ECO:0008006" key="2">
    <source>
        <dbReference type="Google" id="ProtNLM"/>
    </source>
</evidence>
<reference evidence="1" key="1">
    <citation type="submission" date="2019-03" db="EMBL/GenBank/DDBJ databases">
        <title>Single cell metagenomics reveals metabolic interactions within the superorganism composed of flagellate Streblomastix strix and complex community of Bacteroidetes bacteria on its surface.</title>
        <authorList>
            <person name="Treitli S.C."/>
            <person name="Kolisko M."/>
            <person name="Husnik F."/>
            <person name="Keeling P."/>
            <person name="Hampl V."/>
        </authorList>
    </citation>
    <scope>NUCLEOTIDE SEQUENCE</scope>
    <source>
        <strain evidence="1">STM</strain>
    </source>
</reference>
<dbReference type="AlphaFoldDB" id="A0A5J4QXG2"/>
<comment type="caution">
    <text evidence="1">The sequence shown here is derived from an EMBL/GenBank/DDBJ whole genome shotgun (WGS) entry which is preliminary data.</text>
</comment>
<dbReference type="InterPro" id="IPR027056">
    <property type="entry name" value="Gluconate_2DH_su3"/>
</dbReference>
<dbReference type="EMBL" id="SNRY01002334">
    <property type="protein sequence ID" value="KAA6325580.1"/>
    <property type="molecule type" value="Genomic_DNA"/>
</dbReference>
<name>A0A5J4QXG2_9ZZZZ</name>
<dbReference type="Pfam" id="PF13618">
    <property type="entry name" value="Gluconate_2-dh3"/>
    <property type="match status" value="1"/>
</dbReference>
<protein>
    <recommendedName>
        <fullName evidence="2">Gluconate 2-dehydrogenase subunit 3 family protein</fullName>
    </recommendedName>
</protein>
<evidence type="ECO:0000313" key="1">
    <source>
        <dbReference type="EMBL" id="KAA6325580.1"/>
    </source>
</evidence>